<dbReference type="EMBL" id="JTJU01000103">
    <property type="protein sequence ID" value="OBX06328.1"/>
    <property type="molecule type" value="Genomic_DNA"/>
</dbReference>
<comment type="caution">
    <text evidence="1">The sequence shown here is derived from an EMBL/GenBank/DDBJ whole genome shotgun (WGS) entry which is preliminary data.</text>
</comment>
<proteinExistence type="predicted"/>
<evidence type="ECO:0000313" key="1">
    <source>
        <dbReference type="EMBL" id="OBX06328.1"/>
    </source>
</evidence>
<evidence type="ECO:0000313" key="2">
    <source>
        <dbReference type="Proteomes" id="UP000092527"/>
    </source>
</evidence>
<sequence length="79" mass="9260">MMFIYRFFRRCFVLLLLTLILVEIAGIVYFCNEYSIVFFIDNILRIHKTILQVSIEKGFVLILLGDVISGGFFKYIKNG</sequence>
<accession>A0AB36E2T5</accession>
<dbReference type="Proteomes" id="UP000092527">
    <property type="component" value="Unassembled WGS sequence"/>
</dbReference>
<dbReference type="AlphaFoldDB" id="A0AB36E2T5"/>
<protein>
    <submittedName>
        <fullName evidence="1">Uncharacterized protein</fullName>
    </submittedName>
</protein>
<reference evidence="1 2" key="1">
    <citation type="submission" date="2014-11" db="EMBL/GenBank/DDBJ databases">
        <title>Pan-genome of Gallibacterium spp.</title>
        <authorList>
            <person name="Kudirkiene E."/>
            <person name="Bojesen A.M."/>
        </authorList>
    </citation>
    <scope>NUCLEOTIDE SEQUENCE [LARGE SCALE GENOMIC DNA]</scope>
    <source>
        <strain evidence="1 2">18469/18</strain>
    </source>
</reference>
<gene>
    <name evidence="1" type="ORF">QV09_12280</name>
</gene>
<organism evidence="1 2">
    <name type="scientific">Gallibacterium salpingitidis</name>
    <dbReference type="NCBI Taxonomy" id="505341"/>
    <lineage>
        <taxon>Bacteria</taxon>
        <taxon>Pseudomonadati</taxon>
        <taxon>Pseudomonadota</taxon>
        <taxon>Gammaproteobacteria</taxon>
        <taxon>Pasteurellales</taxon>
        <taxon>Pasteurellaceae</taxon>
        <taxon>Gallibacterium</taxon>
    </lineage>
</organism>
<name>A0AB36E2T5_9PAST</name>